<evidence type="ECO:0000256" key="2">
    <source>
        <dbReference type="ARBA" id="ARBA00022490"/>
    </source>
</evidence>
<organism evidence="11 12">
    <name type="scientific">Rhynchophorus ferrugineus</name>
    <name type="common">Red palm weevil</name>
    <name type="synonym">Curculio ferrugineus</name>
    <dbReference type="NCBI Taxonomy" id="354439"/>
    <lineage>
        <taxon>Eukaryota</taxon>
        <taxon>Metazoa</taxon>
        <taxon>Ecdysozoa</taxon>
        <taxon>Arthropoda</taxon>
        <taxon>Hexapoda</taxon>
        <taxon>Insecta</taxon>
        <taxon>Pterygota</taxon>
        <taxon>Neoptera</taxon>
        <taxon>Endopterygota</taxon>
        <taxon>Coleoptera</taxon>
        <taxon>Polyphaga</taxon>
        <taxon>Cucujiformia</taxon>
        <taxon>Curculionidae</taxon>
        <taxon>Dryophthorinae</taxon>
        <taxon>Rhynchophorus</taxon>
    </lineage>
</organism>
<evidence type="ECO:0000256" key="7">
    <source>
        <dbReference type="PROSITE-ProRule" id="PRU00283"/>
    </source>
</evidence>
<evidence type="ECO:0000313" key="11">
    <source>
        <dbReference type="EMBL" id="KAF7265188.1"/>
    </source>
</evidence>
<name>A0A834HPR0_RHYFE</name>
<dbReference type="AlphaFoldDB" id="A0A834HPR0"/>
<comment type="similarity">
    <text evidence="7">Belongs to the TRAFAC class myosin-kinesin ATPase superfamily. Kinesin family.</text>
</comment>
<keyword evidence="3 7" id="KW-0547">Nucleotide-binding</keyword>
<dbReference type="GO" id="GO:0051231">
    <property type="term" value="P:spindle elongation"/>
    <property type="evidence" value="ECO:0007669"/>
    <property type="project" value="TreeGrafter"/>
</dbReference>
<accession>A0A834HPR0</accession>
<dbReference type="OrthoDB" id="3176171at2759"/>
<keyword evidence="4 7" id="KW-0067">ATP-binding</keyword>
<dbReference type="FunFam" id="3.40.850.10:FF:000082">
    <property type="entry name" value="OSM3-like kinesin"/>
    <property type="match status" value="1"/>
</dbReference>
<keyword evidence="5 8" id="KW-0175">Coiled coil</keyword>
<keyword evidence="7" id="KW-0505">Motor protein</keyword>
<comment type="subcellular location">
    <subcellularLocation>
        <location evidence="1">Cytoplasm</location>
        <location evidence="1">Cytoskeleton</location>
    </subcellularLocation>
</comment>
<feature type="coiled-coil region" evidence="8">
    <location>
        <begin position="744"/>
        <end position="793"/>
    </location>
</feature>
<dbReference type="PANTHER" id="PTHR47969">
    <property type="entry name" value="CHROMOSOME-ASSOCIATED KINESIN KIF4A-RELATED"/>
    <property type="match status" value="1"/>
</dbReference>
<feature type="region of interest" description="Disordered" evidence="9">
    <location>
        <begin position="963"/>
        <end position="999"/>
    </location>
</feature>
<dbReference type="GO" id="GO:0003777">
    <property type="term" value="F:microtubule motor activity"/>
    <property type="evidence" value="ECO:0007669"/>
    <property type="project" value="InterPro"/>
</dbReference>
<dbReference type="GO" id="GO:0008017">
    <property type="term" value="F:microtubule binding"/>
    <property type="evidence" value="ECO:0007669"/>
    <property type="project" value="InterPro"/>
</dbReference>
<sequence length="1123" mass="128580">MSCSVKVAVRIRPLVPHEISKGCREILETVSENNQIVIKSVEKAFTFNYVLGAESAQEELYNKCVQPLLNNLFEGLNVTIFAYGQTGSGKTHSMGTAYTGGENMGVIPRAVHEIFDKIRDLFSVDFAVTVSFTELYREVLYDLLANKPKEQSVLELREDVTKGVYIPNVTEVPVESANEVLEVLIKGSTGRATGATNMNAQSSRSHSIFTINIAMQHKSDKNQNKTAKLHLVDLAGSERPKKTGAQGTTFKEGVDINKGLFVLGNVISALGDEKLQNGFIPYRDSNLTRLLKDSLGGNSITLMIACVSPADYNLEETMSTLRYADRARKIKNKPVVNQDPKAAEINQLKKQIKQLQLQIVEQGGPAISASEINRLKIENEELALKINELRHQLSTALFDKTGLHEKILILQNANDNLNKKLATLKEQYNTTFSNISIGIENNDVQCIKENLNKMQEIQDHFKDIHNDQIKTETEIRTHEETFTVLLQSNRNSSGEVPKELQEKQECHTTRQIVLNSELQEISKQLLLKEQLAKQLQTNTRYMVDEQGMLDTAKKIENLEREKEELMQQLKNVKTQEASSKIAEQRRKRVQELEEQLKELKKKITEQSRLIKLKEKDEQKIKQLHNEITSMKSMKIKLLKQMREESDRFRSWKHQAERELARIKEQDRKKQTEMAKMKLTYEKQKNVLKRKFEEAAALNKRLQSTFMKRKQAQEMRFNGKVEKIVAWLKDDFEVFLNLVEAETALSELLEDRATLYHQLDELKKNPETAEGPEVKSLEEDIDLRSVQIQDLQQKLLDSDEENKAKTRFDTVQTMVEAKYALKALYEQAAEAHKEKLHVKREMSELQENQKELLERVESSAQAIKAQEDEYMEQLANQQKTYEEKVSILLRQLRGIKNEDEDTDSELTNRCQILNERLEQQEKQNEEQQKIISELKKRLEDIEKTSMQAVTPLVKKKKEAVPKIKVSTDTADDQVEENDLDDDVLEGSFEDDNEKDPDWRKTPLGKRILAEKKLKLIRSSQMPNELGGSKRSSEGGCTCKTKCNSSRCGCRKLTRGCGSSCKCSDSVCENRNFNEVSSTEDSSQSICSVNSLDGDNETAFKRPRVDEENIPTRRRKLKNKLLFLD</sequence>
<dbReference type="GO" id="GO:0007052">
    <property type="term" value="P:mitotic spindle organization"/>
    <property type="evidence" value="ECO:0007669"/>
    <property type="project" value="TreeGrafter"/>
</dbReference>
<keyword evidence="6" id="KW-0206">Cytoskeleton</keyword>
<gene>
    <name evidence="11" type="ORF">GWI33_021381</name>
</gene>
<feature type="coiled-coil region" evidence="8">
    <location>
        <begin position="827"/>
        <end position="943"/>
    </location>
</feature>
<evidence type="ECO:0000256" key="6">
    <source>
        <dbReference type="ARBA" id="ARBA00023212"/>
    </source>
</evidence>
<keyword evidence="12" id="KW-1185">Reference proteome</keyword>
<evidence type="ECO:0000313" key="12">
    <source>
        <dbReference type="Proteomes" id="UP000625711"/>
    </source>
</evidence>
<dbReference type="GO" id="GO:0005875">
    <property type="term" value="C:microtubule associated complex"/>
    <property type="evidence" value="ECO:0007669"/>
    <property type="project" value="TreeGrafter"/>
</dbReference>
<dbReference type="InterPro" id="IPR036961">
    <property type="entry name" value="Kinesin_motor_dom_sf"/>
</dbReference>
<dbReference type="SMART" id="SM00129">
    <property type="entry name" value="KISc"/>
    <property type="match status" value="1"/>
</dbReference>
<keyword evidence="2" id="KW-0963">Cytoplasm</keyword>
<dbReference type="Pfam" id="PF00225">
    <property type="entry name" value="Kinesin"/>
    <property type="match status" value="1"/>
</dbReference>
<evidence type="ECO:0000256" key="1">
    <source>
        <dbReference type="ARBA" id="ARBA00004245"/>
    </source>
</evidence>
<feature type="binding site" evidence="7">
    <location>
        <begin position="84"/>
        <end position="91"/>
    </location>
    <ligand>
        <name>ATP</name>
        <dbReference type="ChEBI" id="CHEBI:30616"/>
    </ligand>
</feature>
<dbReference type="GO" id="GO:0007018">
    <property type="term" value="P:microtubule-based movement"/>
    <property type="evidence" value="ECO:0007669"/>
    <property type="project" value="InterPro"/>
</dbReference>
<dbReference type="CDD" id="cd01372">
    <property type="entry name" value="KISc_KIF4"/>
    <property type="match status" value="1"/>
</dbReference>
<dbReference type="PRINTS" id="PR00380">
    <property type="entry name" value="KINESINHEAVY"/>
</dbReference>
<comment type="caution">
    <text evidence="11">The sequence shown here is derived from an EMBL/GenBank/DDBJ whole genome shotgun (WGS) entry which is preliminary data.</text>
</comment>
<dbReference type="PANTHER" id="PTHR47969:SF15">
    <property type="entry name" value="CHROMOSOME-ASSOCIATED KINESIN KIF4A-RELATED"/>
    <property type="match status" value="1"/>
</dbReference>
<feature type="coiled-coil region" evidence="8">
    <location>
        <begin position="372"/>
        <end position="434"/>
    </location>
</feature>
<dbReference type="GO" id="GO:0005524">
    <property type="term" value="F:ATP binding"/>
    <property type="evidence" value="ECO:0007669"/>
    <property type="project" value="UniProtKB-UniRule"/>
</dbReference>
<evidence type="ECO:0000256" key="5">
    <source>
        <dbReference type="ARBA" id="ARBA00023054"/>
    </source>
</evidence>
<protein>
    <recommendedName>
        <fullName evidence="10">Kinesin motor domain-containing protein</fullName>
    </recommendedName>
</protein>
<feature type="compositionally biased region" description="Acidic residues" evidence="9">
    <location>
        <begin position="968"/>
        <end position="993"/>
    </location>
</feature>
<evidence type="ECO:0000256" key="4">
    <source>
        <dbReference type="ARBA" id="ARBA00022840"/>
    </source>
</evidence>
<dbReference type="Gene3D" id="3.40.850.10">
    <property type="entry name" value="Kinesin motor domain"/>
    <property type="match status" value="1"/>
</dbReference>
<dbReference type="Proteomes" id="UP000625711">
    <property type="component" value="Unassembled WGS sequence"/>
</dbReference>
<dbReference type="PROSITE" id="PS50067">
    <property type="entry name" value="KINESIN_MOTOR_2"/>
    <property type="match status" value="1"/>
</dbReference>
<evidence type="ECO:0000259" key="10">
    <source>
        <dbReference type="PROSITE" id="PS50067"/>
    </source>
</evidence>
<evidence type="ECO:0000256" key="3">
    <source>
        <dbReference type="ARBA" id="ARBA00022741"/>
    </source>
</evidence>
<evidence type="ECO:0000256" key="9">
    <source>
        <dbReference type="SAM" id="MobiDB-lite"/>
    </source>
</evidence>
<reference evidence="11" key="1">
    <citation type="submission" date="2020-08" db="EMBL/GenBank/DDBJ databases">
        <title>Genome sequencing and assembly of the red palm weevil Rhynchophorus ferrugineus.</title>
        <authorList>
            <person name="Dias G.B."/>
            <person name="Bergman C.M."/>
            <person name="Manee M."/>
        </authorList>
    </citation>
    <scope>NUCLEOTIDE SEQUENCE</scope>
    <source>
        <strain evidence="11">AA-2017</strain>
        <tissue evidence="11">Whole larva</tissue>
    </source>
</reference>
<dbReference type="InterPro" id="IPR027417">
    <property type="entry name" value="P-loop_NTPase"/>
</dbReference>
<dbReference type="InterPro" id="IPR027640">
    <property type="entry name" value="Kinesin-like_fam"/>
</dbReference>
<dbReference type="SUPFAM" id="SSF52540">
    <property type="entry name" value="P-loop containing nucleoside triphosphate hydrolases"/>
    <property type="match status" value="1"/>
</dbReference>
<dbReference type="EMBL" id="JAACXV010014640">
    <property type="protein sequence ID" value="KAF7265188.1"/>
    <property type="molecule type" value="Genomic_DNA"/>
</dbReference>
<evidence type="ECO:0000256" key="8">
    <source>
        <dbReference type="SAM" id="Coils"/>
    </source>
</evidence>
<dbReference type="InterPro" id="IPR019821">
    <property type="entry name" value="Kinesin_motor_CS"/>
</dbReference>
<dbReference type="PROSITE" id="PS00411">
    <property type="entry name" value="KINESIN_MOTOR_1"/>
    <property type="match status" value="1"/>
</dbReference>
<proteinExistence type="inferred from homology"/>
<dbReference type="InterPro" id="IPR001752">
    <property type="entry name" value="Kinesin_motor_dom"/>
</dbReference>
<feature type="domain" description="Kinesin motor" evidence="10">
    <location>
        <begin position="4"/>
        <end position="330"/>
    </location>
</feature>
<dbReference type="Pfam" id="PF25764">
    <property type="entry name" value="KIF21A_4th"/>
    <property type="match status" value="1"/>
</dbReference>
<feature type="coiled-coil region" evidence="8">
    <location>
        <begin position="518"/>
        <end position="704"/>
    </location>
</feature>